<gene>
    <name evidence="2" type="ORF">D3M59_11450</name>
</gene>
<dbReference type="OrthoDB" id="8482143at2"/>
<keyword evidence="3" id="KW-1185">Reference proteome</keyword>
<evidence type="ECO:0000313" key="2">
    <source>
        <dbReference type="EMBL" id="RIX26800.1"/>
    </source>
</evidence>
<keyword evidence="1" id="KW-0732">Signal</keyword>
<accession>A0A418PXU4</accession>
<evidence type="ECO:0000313" key="3">
    <source>
        <dbReference type="Proteomes" id="UP000285023"/>
    </source>
</evidence>
<reference evidence="2 3" key="1">
    <citation type="submission" date="2018-09" db="EMBL/GenBank/DDBJ databases">
        <title>Sphingomonas sp. DAC4.</title>
        <authorList>
            <person name="Seo T."/>
        </authorList>
    </citation>
    <scope>NUCLEOTIDE SEQUENCE [LARGE SCALE GENOMIC DNA]</scope>
    <source>
        <strain evidence="2 3">DAC4</strain>
    </source>
</reference>
<dbReference type="Proteomes" id="UP000285023">
    <property type="component" value="Unassembled WGS sequence"/>
</dbReference>
<name>A0A418PXU4_9SPHN</name>
<dbReference type="EMBL" id="QXTF01000005">
    <property type="protein sequence ID" value="RIX26800.1"/>
    <property type="molecule type" value="Genomic_DNA"/>
</dbReference>
<comment type="caution">
    <text evidence="2">The sequence shown here is derived from an EMBL/GenBank/DDBJ whole genome shotgun (WGS) entry which is preliminary data.</text>
</comment>
<organism evidence="2 3">
    <name type="scientific">Sphingomonas edaphi</name>
    <dbReference type="NCBI Taxonomy" id="2315689"/>
    <lineage>
        <taxon>Bacteria</taxon>
        <taxon>Pseudomonadati</taxon>
        <taxon>Pseudomonadota</taxon>
        <taxon>Alphaproteobacteria</taxon>
        <taxon>Sphingomonadales</taxon>
        <taxon>Sphingomonadaceae</taxon>
        <taxon>Sphingomonas</taxon>
    </lineage>
</organism>
<sequence>MRRLAPIAALLAAACASTPAPQPTSPAGHAVTTNDHEHRNLNGMTAHELTEHFGRPRIQIREGVGTKLQFAGPACVLDAYLYPEGNGTPRVGYVEARNFQGADVSAQSCVYAIEARLGRR</sequence>
<dbReference type="PROSITE" id="PS51257">
    <property type="entry name" value="PROKAR_LIPOPROTEIN"/>
    <property type="match status" value="1"/>
</dbReference>
<feature type="signal peptide" evidence="1">
    <location>
        <begin position="1"/>
        <end position="20"/>
    </location>
</feature>
<evidence type="ECO:0000256" key="1">
    <source>
        <dbReference type="SAM" id="SignalP"/>
    </source>
</evidence>
<feature type="chain" id="PRO_5019212471" evidence="1">
    <location>
        <begin position="21"/>
        <end position="120"/>
    </location>
</feature>
<proteinExistence type="predicted"/>
<dbReference type="RefSeq" id="WP_119533817.1">
    <property type="nucleotide sequence ID" value="NZ_QXTF01000005.1"/>
</dbReference>
<dbReference type="AlphaFoldDB" id="A0A418PXU4"/>
<protein>
    <submittedName>
        <fullName evidence="2">Uncharacterized protein</fullName>
    </submittedName>
</protein>